<gene>
    <name evidence="1" type="ORF">BZL29_2571</name>
</gene>
<dbReference type="EMBL" id="MVBN01000002">
    <property type="protein sequence ID" value="OOK79900.1"/>
    <property type="molecule type" value="Genomic_DNA"/>
</dbReference>
<dbReference type="Proteomes" id="UP000188532">
    <property type="component" value="Unassembled WGS sequence"/>
</dbReference>
<name>A0A1V3XLE3_MYCKA</name>
<dbReference type="AlphaFoldDB" id="A0A1V3XLE3"/>
<evidence type="ECO:0000313" key="1">
    <source>
        <dbReference type="EMBL" id="OOK79900.1"/>
    </source>
</evidence>
<accession>A0A1V3XLE3</accession>
<proteinExistence type="predicted"/>
<evidence type="ECO:0000313" key="2">
    <source>
        <dbReference type="Proteomes" id="UP000188532"/>
    </source>
</evidence>
<reference evidence="1 2" key="1">
    <citation type="submission" date="2017-02" db="EMBL/GenBank/DDBJ databases">
        <title>Complete genome sequences of Mycobacterium kansasii strains isolated from rhesus macaques.</title>
        <authorList>
            <person name="Panda A."/>
            <person name="Nagaraj S."/>
            <person name="Zhao X."/>
            <person name="Tettelin H."/>
            <person name="Detolla L.J."/>
        </authorList>
    </citation>
    <scope>NUCLEOTIDE SEQUENCE [LARGE SCALE GENOMIC DNA]</scope>
    <source>
        <strain evidence="1 2">11-3469</strain>
    </source>
</reference>
<organism evidence="1 2">
    <name type="scientific">Mycobacterium kansasii</name>
    <dbReference type="NCBI Taxonomy" id="1768"/>
    <lineage>
        <taxon>Bacteria</taxon>
        <taxon>Bacillati</taxon>
        <taxon>Actinomycetota</taxon>
        <taxon>Actinomycetes</taxon>
        <taxon>Mycobacteriales</taxon>
        <taxon>Mycobacteriaceae</taxon>
        <taxon>Mycobacterium</taxon>
    </lineage>
</organism>
<comment type="caution">
    <text evidence="1">The sequence shown here is derived from an EMBL/GenBank/DDBJ whole genome shotgun (WGS) entry which is preliminary data.</text>
</comment>
<sequence>MSSRNGALQRMRAIVAATVRLLVGGTWSVPDWLTGRMRPVFHRRSRRPHHHIAHID</sequence>
<protein>
    <submittedName>
        <fullName evidence="1">Uncharacterized protein</fullName>
    </submittedName>
</protein>